<evidence type="ECO:0000256" key="1">
    <source>
        <dbReference type="SAM" id="Phobius"/>
    </source>
</evidence>
<feature type="domain" description="Rhodanese" evidence="2">
    <location>
        <begin position="15"/>
        <end position="106"/>
    </location>
</feature>
<evidence type="ECO:0000313" key="3">
    <source>
        <dbReference type="EMBL" id="SUC10567.1"/>
    </source>
</evidence>
<dbReference type="PROSITE" id="PS50206">
    <property type="entry name" value="RHODANESE_3"/>
    <property type="match status" value="1"/>
</dbReference>
<dbReference type="RefSeq" id="WP_115323200.1">
    <property type="nucleotide sequence ID" value="NZ_UGTV01000015.1"/>
</dbReference>
<gene>
    <name evidence="3" type="primary">ygaP_3</name>
    <name evidence="3" type="ORF">NCTC11621_01629</name>
</gene>
<dbReference type="EMBL" id="UGTV01000015">
    <property type="protein sequence ID" value="SUC10567.1"/>
    <property type="molecule type" value="Genomic_DNA"/>
</dbReference>
<keyword evidence="1" id="KW-1133">Transmembrane helix</keyword>
<dbReference type="Gene3D" id="3.40.250.10">
    <property type="entry name" value="Rhodanese-like domain"/>
    <property type="match status" value="1"/>
</dbReference>
<sequence length="173" mass="18827">MSVTIISAQDAQQRCLAGAVLVDIRQPDEHRREHIAGAKSIPLDELKQGLCTQLKDEKVIIFHCKSGMRTQNAQAILAQYTDCGAEVYIVEKGIDGWKAANLPVIFDKKQPLEMIRQVQIAAGTLVLLGAILGLVASPYFFAIPIFVGAGLIFAGVTGFCGMARLLAFMPWNK</sequence>
<dbReference type="InterPro" id="IPR001763">
    <property type="entry name" value="Rhodanese-like_dom"/>
</dbReference>
<keyword evidence="1" id="KW-0812">Transmembrane</keyword>
<dbReference type="Pfam" id="PF00581">
    <property type="entry name" value="Rhodanese"/>
    <property type="match status" value="1"/>
</dbReference>
<keyword evidence="1" id="KW-0472">Membrane</keyword>
<organism evidence="3 4">
    <name type="scientific">Pasteurella canis</name>
    <dbReference type="NCBI Taxonomy" id="753"/>
    <lineage>
        <taxon>Bacteria</taxon>
        <taxon>Pseudomonadati</taxon>
        <taxon>Pseudomonadota</taxon>
        <taxon>Gammaproteobacteria</taxon>
        <taxon>Pasteurellales</taxon>
        <taxon>Pasteurellaceae</taxon>
        <taxon>Pasteurella</taxon>
    </lineage>
</organism>
<feature type="transmembrane region" description="Helical" evidence="1">
    <location>
        <begin position="118"/>
        <end position="136"/>
    </location>
</feature>
<dbReference type="InterPro" id="IPR036873">
    <property type="entry name" value="Rhodanese-like_dom_sf"/>
</dbReference>
<reference evidence="3 4" key="1">
    <citation type="submission" date="2018-06" db="EMBL/GenBank/DDBJ databases">
        <authorList>
            <consortium name="Pathogen Informatics"/>
            <person name="Doyle S."/>
        </authorList>
    </citation>
    <scope>NUCLEOTIDE SEQUENCE [LARGE SCALE GENOMIC DNA]</scope>
    <source>
        <strain evidence="3 4">NCTC11621</strain>
    </source>
</reference>
<dbReference type="SUPFAM" id="SSF52821">
    <property type="entry name" value="Rhodanese/Cell cycle control phosphatase"/>
    <property type="match status" value="1"/>
</dbReference>
<accession>A0A379EVZ7</accession>
<dbReference type="Pfam" id="PF11127">
    <property type="entry name" value="YgaP-like_TM"/>
    <property type="match status" value="1"/>
</dbReference>
<proteinExistence type="predicted"/>
<protein>
    <submittedName>
        <fullName evidence="3">Inner membrane protein YgaP</fullName>
    </submittedName>
</protein>
<evidence type="ECO:0000259" key="2">
    <source>
        <dbReference type="PROSITE" id="PS50206"/>
    </source>
</evidence>
<dbReference type="PANTHER" id="PTHR43031:SF1">
    <property type="entry name" value="PYRIDINE NUCLEOTIDE-DISULPHIDE OXIDOREDUCTASE"/>
    <property type="match status" value="1"/>
</dbReference>
<dbReference type="AlphaFoldDB" id="A0A379EVZ7"/>
<dbReference type="PANTHER" id="PTHR43031">
    <property type="entry name" value="FAD-DEPENDENT OXIDOREDUCTASE"/>
    <property type="match status" value="1"/>
</dbReference>
<name>A0A379EVZ7_9PAST</name>
<evidence type="ECO:0000313" key="4">
    <source>
        <dbReference type="Proteomes" id="UP000254704"/>
    </source>
</evidence>
<feature type="transmembrane region" description="Helical" evidence="1">
    <location>
        <begin position="142"/>
        <end position="167"/>
    </location>
</feature>
<dbReference type="Proteomes" id="UP000254704">
    <property type="component" value="Unassembled WGS sequence"/>
</dbReference>
<dbReference type="Gene3D" id="6.10.140.1340">
    <property type="match status" value="1"/>
</dbReference>
<dbReference type="InterPro" id="IPR021309">
    <property type="entry name" value="YgaP-like_TM"/>
</dbReference>
<dbReference type="SMART" id="SM00450">
    <property type="entry name" value="RHOD"/>
    <property type="match status" value="1"/>
</dbReference>
<dbReference type="InterPro" id="IPR050229">
    <property type="entry name" value="GlpE_sulfurtransferase"/>
</dbReference>